<dbReference type="InterPro" id="IPR046022">
    <property type="entry name" value="DUF5979"/>
</dbReference>
<evidence type="ECO:0000256" key="3">
    <source>
        <dbReference type="ARBA" id="ARBA00022729"/>
    </source>
</evidence>
<protein>
    <submittedName>
        <fullName evidence="9">LPXTG-motif protein cell wall anchor domain protein</fullName>
    </submittedName>
</protein>
<evidence type="ECO:0000256" key="4">
    <source>
        <dbReference type="SAM" id="MobiDB-lite"/>
    </source>
</evidence>
<keyword evidence="10" id="KW-1185">Reference proteome</keyword>
<dbReference type="GO" id="GO:0005975">
    <property type="term" value="P:carbohydrate metabolic process"/>
    <property type="evidence" value="ECO:0007669"/>
    <property type="project" value="UniProtKB-ARBA"/>
</dbReference>
<feature type="compositionally biased region" description="Polar residues" evidence="4">
    <location>
        <begin position="1197"/>
        <end position="1213"/>
    </location>
</feature>
<dbReference type="InterPro" id="IPR033764">
    <property type="entry name" value="Sdr_B"/>
</dbReference>
<dbReference type="Proteomes" id="UP000010445">
    <property type="component" value="Unassembled WGS sequence"/>
</dbReference>
<sequence length="2103" mass="219806">MWLPLTVLAAAGLILASTPDVATTVAAQAQVASDASKDAQTQTTTPTSDPTPTTTNTPAARAPLAVPLQDAGAGTNLDLGITIESDGTPDFNGDDTAGNDSGANNGIVRVNDTVTYRVQFSVNGTVGTNTTFRMTLPKGMEMTAVPGFCQAGSTLTPPTAGEPTLPLSADSVNQLSEQTLECNLGSRENATDSVSVTARVSNLVHQGQKLAPVSAEISADGVAPVSVPQAKLPEVTASARLMWDISKNSVALTEDSGYRYGPATEPCPWDNKQVCKRTGYTLLMSAPAGGKGAMPAIGDITLVDDLSFASMYPDATPEQISAMNAAPEKYGSRIYPDSYFYNAPGNKIGTTVNGVALTEKNSVRDAGTLTFDSTLVGKPVPMRITGADMTLRTYPTQVSRPQGTAIPGNKAYAVAQSFNVFTPVDVLTDFGVQNQAKNTWTLKTVNRYKDLSINGFTASDHQDSASQDQSNDYRTTTPDVSLGARMNKVFTGVPGEAGNMSPNEFSPGYAARGEGPAGGATLHSGGITVAPTQDVLSQIEVTGSTPDLPADVSMVLCDAWDNSRLHLHARDVPASTVRDTDLQSIPSNGAPVWVSGYNNAADGSKSRWATNSGETPALKVQYSTVKGGSGTDSACGDDKGPWYDDPAAVPGNDKALLAQGVYSAVSRVRIHAVLPPPVDNSPAVGGGVRMALSINHRVVDSGRDTGDILPNWASIKYVLRKNTDMQGVLADSGLWGISDYNPDSHTGAPGDRLILALAQARVDKQVRKGETGEFSDTPPQVSGGDAGAQPPIPADNVQYRIVPSLTSGASTRNILKDVWVEDCLPSSQMYVKASREPDVMSVGSTPDDKKRPACGPNETYIRWVYPKHEVNTAIDPIILTAEVSPGATSGVYNNVVQVWAEDDASPAAVRTNDAQVQISNIAGIKLQKEALTPVVQVNRPGQATNERNKWRIQLYNTLPPAQASLVSNPDIIDVLPQNNVASTSFNGAFTFDAAEVKNGNKPGQEVRILYTNAAAVQLDPRDASNQADGTTTWCDKAEGGTAVSGSGACPASPSEVTALRVQRPGAYNTGEVIEVELTMVGVDNAGGDTYVNRVLARADGFQFVVGPIARAEHAIESSVGDYTWWDINRNGVQDAGEPAAADVPVQLEGVDDLGNKVSVSTHTNAQGLYSFPHLRSSNADGYVVTFNKDTPRALTFTTKGTNAQDPETDSNADPATGTADSVVLAKDTNNTTIDAGFIADGSLVVTKMLEGPGANFAHGNTLEFQVRCTADGKTVKEETVKLTAERGKTQLNSAPITGIPVGASCTVTETKAGGADPTNTGDLPSTTVEIGLDAQRGTGAQMTAVLTNRYSAGVVTIAKKIVGEPAAVAAAQQKHFTFDVTCQLPGQGGAEPLTVLKKNVTVTGEAAVPVPGDDGGPAKLPVGARCFATETDNGGADSVDIDFNSYDKAALVTASAADEPAQLTITATNTFTVPRGEFIVSKTVVAGGSTGDETFPVNYTCSAAGQAIDSDDEVAATGTITVTAGKDTKVGRFPVGTTCEITSEDNKAAQRTGYSVNVQLGEKVEIARPSSRVEVTNTYSRDHGTFSVQKIVEGDGADTIGDKRFDIDYVCGDLKGTLTVASGATVTGPQVPTGTECHLSEKEASAEREGYTRTTRIDKSTFTVSEKDSVVAVIVNNTYSRDLGSFTVAKKLTGDDVDAARATTFIVHYVCGEQNGDLQVPGDGTAVAGPKMPTGTQCQLSEDEKSAQRDSYSVAGNFDHPTFTIGAKDSVSAVTLTNNYKRHKGGFTLAKSVTGNAAALAGKSFDFTYTCTGLGEKEHTVKVVPGTVTEVTDIPTGRCTITESDAPVDNADYTTSLSVNGATPVTGRSVTIDVANAATVQVTAVNEYTAHNGSFEIVKKVEPATGESINIPEDKTFDFSYKCEPAYEGAAHPSGTLTVRADGKAVSSPQLPVGTSCTIAEDAASAKEHGYEVITPQPVSVTISKKVITVEATNTYKRLIPPPTTSVPPTTPRETPPETPRRPRGTVTKPVPVPSTTPVTPAVGTTVVMPPGKPQQPGGQAPEKPHRALAKTGLSKQWPVIVMGAGLLIVAGVGCVVVARRRR</sequence>
<comment type="subcellular location">
    <subcellularLocation>
        <location evidence="1">Secreted</location>
    </subcellularLocation>
</comment>
<feature type="region of interest" description="Disordered" evidence="4">
    <location>
        <begin position="78"/>
        <end position="104"/>
    </location>
</feature>
<dbReference type="GO" id="GO:0005576">
    <property type="term" value="C:extracellular region"/>
    <property type="evidence" value="ECO:0007669"/>
    <property type="project" value="UniProtKB-SubCell"/>
</dbReference>
<accession>L1MJV2</accession>
<feature type="domain" description="SD-repeat containing protein B" evidence="7">
    <location>
        <begin position="1118"/>
        <end position="1237"/>
    </location>
</feature>
<dbReference type="Pfam" id="PF17210">
    <property type="entry name" value="SdrD_B"/>
    <property type="match status" value="1"/>
</dbReference>
<evidence type="ECO:0000259" key="8">
    <source>
        <dbReference type="Pfam" id="PF19407"/>
    </source>
</evidence>
<keyword evidence="5" id="KW-0472">Membrane</keyword>
<evidence type="ECO:0000256" key="6">
    <source>
        <dbReference type="SAM" id="SignalP"/>
    </source>
</evidence>
<evidence type="ECO:0000256" key="1">
    <source>
        <dbReference type="ARBA" id="ARBA00004613"/>
    </source>
</evidence>
<dbReference type="Gene3D" id="2.60.40.1140">
    <property type="entry name" value="Collagen-binding surface protein Cna, B-type domain"/>
    <property type="match status" value="1"/>
</dbReference>
<feature type="region of interest" description="Disordered" evidence="4">
    <location>
        <begin position="1197"/>
        <end position="1217"/>
    </location>
</feature>
<dbReference type="HOGENOM" id="CLU_232347_0_0_11"/>
<feature type="compositionally biased region" description="Low complexity" evidence="4">
    <location>
        <begin position="2025"/>
        <end position="2062"/>
    </location>
</feature>
<feature type="region of interest" description="Disordered" evidence="4">
    <location>
        <begin position="457"/>
        <end position="479"/>
    </location>
</feature>
<feature type="domain" description="DUF5979" evidence="8">
    <location>
        <begin position="1478"/>
        <end position="1580"/>
    </location>
</feature>
<dbReference type="EMBL" id="AMEM01000011">
    <property type="protein sequence ID" value="EKX91573.1"/>
    <property type="molecule type" value="Genomic_DNA"/>
</dbReference>
<evidence type="ECO:0000256" key="2">
    <source>
        <dbReference type="ARBA" id="ARBA00022525"/>
    </source>
</evidence>
<feature type="domain" description="DUF5979" evidence="8">
    <location>
        <begin position="1355"/>
        <end position="1472"/>
    </location>
</feature>
<feature type="domain" description="DUF5979" evidence="8">
    <location>
        <begin position="1686"/>
        <end position="1781"/>
    </location>
</feature>
<feature type="region of interest" description="Disordered" evidence="4">
    <location>
        <begin position="33"/>
        <end position="63"/>
    </location>
</feature>
<feature type="domain" description="DUF5979" evidence="8">
    <location>
        <begin position="1787"/>
        <end position="1889"/>
    </location>
</feature>
<evidence type="ECO:0000256" key="5">
    <source>
        <dbReference type="SAM" id="Phobius"/>
    </source>
</evidence>
<dbReference type="PATRIC" id="fig|1035195.3.peg.579"/>
<feature type="chain" id="PRO_5039398329" evidence="6">
    <location>
        <begin position="23"/>
        <end position="2103"/>
    </location>
</feature>
<dbReference type="Pfam" id="PF19407">
    <property type="entry name" value="DUF5979"/>
    <property type="match status" value="7"/>
</dbReference>
<feature type="domain" description="DUF5979" evidence="8">
    <location>
        <begin position="1243"/>
        <end position="1350"/>
    </location>
</feature>
<keyword evidence="5" id="KW-1133">Transmembrane helix</keyword>
<feature type="region of interest" description="Disordered" evidence="4">
    <location>
        <begin position="766"/>
        <end position="788"/>
    </location>
</feature>
<dbReference type="eggNOG" id="COG3170">
    <property type="taxonomic scope" value="Bacteria"/>
</dbReference>
<evidence type="ECO:0000313" key="9">
    <source>
        <dbReference type="EMBL" id="EKX91573.1"/>
    </source>
</evidence>
<proteinExistence type="predicted"/>
<dbReference type="Gene3D" id="2.60.40.10">
    <property type="entry name" value="Immunoglobulins"/>
    <property type="match status" value="1"/>
</dbReference>
<feature type="domain" description="DUF5979" evidence="8">
    <location>
        <begin position="1895"/>
        <end position="1997"/>
    </location>
</feature>
<reference evidence="9 10" key="1">
    <citation type="submission" date="2012-05" db="EMBL/GenBank/DDBJ databases">
        <authorList>
            <person name="Weinstock G."/>
            <person name="Sodergren E."/>
            <person name="Lobos E.A."/>
            <person name="Fulton L."/>
            <person name="Fulton R."/>
            <person name="Courtney L."/>
            <person name="Fronick C."/>
            <person name="O'Laughlin M."/>
            <person name="Godfrey J."/>
            <person name="Wilson R.M."/>
            <person name="Miner T."/>
            <person name="Farmer C."/>
            <person name="Delehaunty K."/>
            <person name="Cordes M."/>
            <person name="Minx P."/>
            <person name="Tomlinson C."/>
            <person name="Chen J."/>
            <person name="Wollam A."/>
            <person name="Pepin K.H."/>
            <person name="Bhonagiri V."/>
            <person name="Zhang X."/>
            <person name="Suruliraj S."/>
            <person name="Warren W."/>
            <person name="Mitreva M."/>
            <person name="Mardis E.R."/>
            <person name="Wilson R.K."/>
        </authorList>
    </citation>
    <scope>NUCLEOTIDE SEQUENCE [LARGE SCALE GENOMIC DNA]</scope>
    <source>
        <strain evidence="9 10">F0235</strain>
    </source>
</reference>
<feature type="signal peptide" evidence="6">
    <location>
        <begin position="1"/>
        <end position="22"/>
    </location>
</feature>
<comment type="caution">
    <text evidence="9">The sequence shown here is derived from an EMBL/GenBank/DDBJ whole genome shotgun (WGS) entry which is preliminary data.</text>
</comment>
<evidence type="ECO:0000313" key="10">
    <source>
        <dbReference type="Proteomes" id="UP000010445"/>
    </source>
</evidence>
<feature type="compositionally biased region" description="Pro residues" evidence="4">
    <location>
        <begin position="2000"/>
        <end position="2011"/>
    </location>
</feature>
<keyword evidence="2" id="KW-0964">Secreted</keyword>
<gene>
    <name evidence="9" type="ORF">HMPREF9997_00647</name>
</gene>
<feature type="domain" description="DUF5979" evidence="8">
    <location>
        <begin position="1586"/>
        <end position="1680"/>
    </location>
</feature>
<dbReference type="eggNOG" id="COG4932">
    <property type="taxonomic scope" value="Bacteria"/>
</dbReference>
<organism evidence="9 10">
    <name type="scientific">Corynebacterium durum F0235</name>
    <dbReference type="NCBI Taxonomy" id="1035195"/>
    <lineage>
        <taxon>Bacteria</taxon>
        <taxon>Bacillati</taxon>
        <taxon>Actinomycetota</taxon>
        <taxon>Actinomycetes</taxon>
        <taxon>Mycobacteriales</taxon>
        <taxon>Corynebacteriaceae</taxon>
        <taxon>Corynebacterium</taxon>
    </lineage>
</organism>
<dbReference type="SUPFAM" id="SSF117074">
    <property type="entry name" value="Hypothetical protein PA1324"/>
    <property type="match status" value="1"/>
</dbReference>
<evidence type="ECO:0000259" key="7">
    <source>
        <dbReference type="Pfam" id="PF17210"/>
    </source>
</evidence>
<keyword evidence="3 6" id="KW-0732">Signal</keyword>
<name>L1MJV2_9CORY</name>
<keyword evidence="5" id="KW-0812">Transmembrane</keyword>
<dbReference type="STRING" id="1035195.HMPREF9997_00647"/>
<feature type="transmembrane region" description="Helical" evidence="5">
    <location>
        <begin position="2078"/>
        <end position="2099"/>
    </location>
</feature>
<dbReference type="InterPro" id="IPR013783">
    <property type="entry name" value="Ig-like_fold"/>
</dbReference>
<feature type="region of interest" description="Disordered" evidence="4">
    <location>
        <begin position="1998"/>
        <end position="2067"/>
    </location>
</feature>